<dbReference type="Gene3D" id="1.10.443.10">
    <property type="entry name" value="Intergrase catalytic core"/>
    <property type="match status" value="1"/>
</dbReference>
<keyword evidence="4" id="KW-1185">Reference proteome</keyword>
<keyword evidence="2" id="KW-0472">Membrane</keyword>
<dbReference type="GO" id="GO:0015074">
    <property type="term" value="P:DNA integration"/>
    <property type="evidence" value="ECO:0007669"/>
    <property type="project" value="InterPro"/>
</dbReference>
<dbReference type="PANTHER" id="PTHR34605">
    <property type="entry name" value="PHAGE_INTEGRASE DOMAIN-CONTAINING PROTEIN"/>
    <property type="match status" value="1"/>
</dbReference>
<evidence type="ECO:0000256" key="2">
    <source>
        <dbReference type="SAM" id="Phobius"/>
    </source>
</evidence>
<dbReference type="InterPro" id="IPR013762">
    <property type="entry name" value="Integrase-like_cat_sf"/>
</dbReference>
<keyword evidence="2" id="KW-1133">Transmembrane helix</keyword>
<dbReference type="InterPro" id="IPR052925">
    <property type="entry name" value="Phage_Integrase-like_Recomb"/>
</dbReference>
<dbReference type="EMBL" id="KV417568">
    <property type="protein sequence ID" value="KZP18880.1"/>
    <property type="molecule type" value="Genomic_DNA"/>
</dbReference>
<protein>
    <recommendedName>
        <fullName evidence="5">DNA breaking-rejoining enzyme</fullName>
    </recommendedName>
</protein>
<keyword evidence="1" id="KW-0233">DNA recombination</keyword>
<evidence type="ECO:0000313" key="3">
    <source>
        <dbReference type="EMBL" id="KZP18880.1"/>
    </source>
</evidence>
<dbReference type="Proteomes" id="UP000076532">
    <property type="component" value="Unassembled WGS sequence"/>
</dbReference>
<name>A0A166HI39_9AGAM</name>
<dbReference type="PANTHER" id="PTHR34605:SF3">
    <property type="entry name" value="P CELL-TYPE AGGLUTINATION PROTEIN MAP4-LIKE-RELATED"/>
    <property type="match status" value="1"/>
</dbReference>
<feature type="non-terminal residue" evidence="3">
    <location>
        <position position="1"/>
    </location>
</feature>
<evidence type="ECO:0000256" key="1">
    <source>
        <dbReference type="ARBA" id="ARBA00023172"/>
    </source>
</evidence>
<dbReference type="OrthoDB" id="3163890at2759"/>
<dbReference type="InterPro" id="IPR011010">
    <property type="entry name" value="DNA_brk_join_enz"/>
</dbReference>
<dbReference type="GO" id="GO:0006310">
    <property type="term" value="P:DNA recombination"/>
    <property type="evidence" value="ECO:0007669"/>
    <property type="project" value="UniProtKB-KW"/>
</dbReference>
<accession>A0A166HI39</accession>
<dbReference type="SUPFAM" id="SSF56349">
    <property type="entry name" value="DNA breaking-rejoining enzymes"/>
    <property type="match status" value="1"/>
</dbReference>
<dbReference type="GO" id="GO:0003677">
    <property type="term" value="F:DNA binding"/>
    <property type="evidence" value="ECO:0007669"/>
    <property type="project" value="InterPro"/>
</dbReference>
<dbReference type="AlphaFoldDB" id="A0A166HI39"/>
<feature type="transmembrane region" description="Helical" evidence="2">
    <location>
        <begin position="44"/>
        <end position="60"/>
    </location>
</feature>
<organism evidence="3 4">
    <name type="scientific">Athelia psychrophila</name>
    <dbReference type="NCBI Taxonomy" id="1759441"/>
    <lineage>
        <taxon>Eukaryota</taxon>
        <taxon>Fungi</taxon>
        <taxon>Dikarya</taxon>
        <taxon>Basidiomycota</taxon>
        <taxon>Agaricomycotina</taxon>
        <taxon>Agaricomycetes</taxon>
        <taxon>Agaricomycetidae</taxon>
        <taxon>Atheliales</taxon>
        <taxon>Atheliaceae</taxon>
        <taxon>Athelia</taxon>
    </lineage>
</organism>
<reference evidence="3 4" key="1">
    <citation type="journal article" date="2016" name="Mol. Biol. Evol.">
        <title>Comparative Genomics of Early-Diverging Mushroom-Forming Fungi Provides Insights into the Origins of Lignocellulose Decay Capabilities.</title>
        <authorList>
            <person name="Nagy L.G."/>
            <person name="Riley R."/>
            <person name="Tritt A."/>
            <person name="Adam C."/>
            <person name="Daum C."/>
            <person name="Floudas D."/>
            <person name="Sun H."/>
            <person name="Yadav J.S."/>
            <person name="Pangilinan J."/>
            <person name="Larsson K.H."/>
            <person name="Matsuura K."/>
            <person name="Barry K."/>
            <person name="Labutti K."/>
            <person name="Kuo R."/>
            <person name="Ohm R.A."/>
            <person name="Bhattacharya S.S."/>
            <person name="Shirouzu T."/>
            <person name="Yoshinaga Y."/>
            <person name="Martin F.M."/>
            <person name="Grigoriev I.V."/>
            <person name="Hibbett D.S."/>
        </authorList>
    </citation>
    <scope>NUCLEOTIDE SEQUENCE [LARGE SCALE GENOMIC DNA]</scope>
    <source>
        <strain evidence="3 4">CBS 109695</strain>
    </source>
</reference>
<sequence length="254" mass="29942">RAMDKDILKRLYVFNTAYKDEEGPISRKCKAEEVRVWGGTSLRIMFQLIYILAFLCLLRFDEVLNIQWSWITTDTHNGRYHIKLALPYRKTHQYGDISPFFLYKNTTCPWLCPVKAFAQWIQLHERNNSSMNGYVFRCKVNLKYHSDGCYGMSADSFMECFRNNLLDIGIDPHPYGTHSFRRGGCQYLIMILRWPIMEVCSWAGWSDNFNSPGTIFKYLLSWVDEPSLEWNDYFNPDRCPGEPCSYCRQSCRCA</sequence>
<evidence type="ECO:0008006" key="5">
    <source>
        <dbReference type="Google" id="ProtNLM"/>
    </source>
</evidence>
<keyword evidence="2" id="KW-0812">Transmembrane</keyword>
<proteinExistence type="predicted"/>
<evidence type="ECO:0000313" key="4">
    <source>
        <dbReference type="Proteomes" id="UP000076532"/>
    </source>
</evidence>
<gene>
    <name evidence="3" type="ORF">FIBSPDRAFT_744747</name>
</gene>